<evidence type="ECO:0000256" key="1">
    <source>
        <dbReference type="SAM" id="MobiDB-lite"/>
    </source>
</evidence>
<evidence type="ECO:0000313" key="2">
    <source>
        <dbReference type="EMBL" id="ONK68596.1"/>
    </source>
</evidence>
<dbReference type="Gramene" id="ONK68596">
    <property type="protein sequence ID" value="ONK68596"/>
    <property type="gene ID" value="A4U43_C05F13780"/>
</dbReference>
<gene>
    <name evidence="2" type="ORF">A4U43_C05F13780</name>
</gene>
<protein>
    <submittedName>
        <fullName evidence="2">Uncharacterized protein</fullName>
    </submittedName>
</protein>
<feature type="compositionally biased region" description="Basic and acidic residues" evidence="1">
    <location>
        <begin position="43"/>
        <end position="54"/>
    </location>
</feature>
<sequence>MLPPPRSSLRLHFRAQKIETDRGPTRHSNSWIICTFPPPLQPEEARSKENDRSTRKGRGRRQKTKKKNLALAE</sequence>
<reference evidence="3" key="1">
    <citation type="journal article" date="2017" name="Nat. Commun.">
        <title>The asparagus genome sheds light on the origin and evolution of a young Y chromosome.</title>
        <authorList>
            <person name="Harkess A."/>
            <person name="Zhou J."/>
            <person name="Xu C."/>
            <person name="Bowers J.E."/>
            <person name="Van der Hulst R."/>
            <person name="Ayyampalayam S."/>
            <person name="Mercati F."/>
            <person name="Riccardi P."/>
            <person name="McKain M.R."/>
            <person name="Kakrana A."/>
            <person name="Tang H."/>
            <person name="Ray J."/>
            <person name="Groenendijk J."/>
            <person name="Arikit S."/>
            <person name="Mathioni S.M."/>
            <person name="Nakano M."/>
            <person name="Shan H."/>
            <person name="Telgmann-Rauber A."/>
            <person name="Kanno A."/>
            <person name="Yue Z."/>
            <person name="Chen H."/>
            <person name="Li W."/>
            <person name="Chen Y."/>
            <person name="Xu X."/>
            <person name="Zhang Y."/>
            <person name="Luo S."/>
            <person name="Chen H."/>
            <person name="Gao J."/>
            <person name="Mao Z."/>
            <person name="Pires J.C."/>
            <person name="Luo M."/>
            <person name="Kudrna D."/>
            <person name="Wing R.A."/>
            <person name="Meyers B.C."/>
            <person name="Yi K."/>
            <person name="Kong H."/>
            <person name="Lavrijsen P."/>
            <person name="Sunseri F."/>
            <person name="Falavigna A."/>
            <person name="Ye Y."/>
            <person name="Leebens-Mack J.H."/>
            <person name="Chen G."/>
        </authorList>
    </citation>
    <scope>NUCLEOTIDE SEQUENCE [LARGE SCALE GENOMIC DNA]</scope>
    <source>
        <strain evidence="3">cv. DH0086</strain>
    </source>
</reference>
<dbReference type="AlphaFoldDB" id="A0A5P1ERM3"/>
<feature type="region of interest" description="Disordered" evidence="1">
    <location>
        <begin position="1"/>
        <end position="73"/>
    </location>
</feature>
<proteinExistence type="predicted"/>
<feature type="non-terminal residue" evidence="2">
    <location>
        <position position="73"/>
    </location>
</feature>
<dbReference type="EMBL" id="CM007385">
    <property type="protein sequence ID" value="ONK68596.1"/>
    <property type="molecule type" value="Genomic_DNA"/>
</dbReference>
<name>A0A5P1ERM3_ASPOF</name>
<keyword evidence="3" id="KW-1185">Reference proteome</keyword>
<organism evidence="2 3">
    <name type="scientific">Asparagus officinalis</name>
    <name type="common">Garden asparagus</name>
    <dbReference type="NCBI Taxonomy" id="4686"/>
    <lineage>
        <taxon>Eukaryota</taxon>
        <taxon>Viridiplantae</taxon>
        <taxon>Streptophyta</taxon>
        <taxon>Embryophyta</taxon>
        <taxon>Tracheophyta</taxon>
        <taxon>Spermatophyta</taxon>
        <taxon>Magnoliopsida</taxon>
        <taxon>Liliopsida</taxon>
        <taxon>Asparagales</taxon>
        <taxon>Asparagaceae</taxon>
        <taxon>Asparagoideae</taxon>
        <taxon>Asparagus</taxon>
    </lineage>
</organism>
<dbReference type="Proteomes" id="UP000243459">
    <property type="component" value="Chromosome 5"/>
</dbReference>
<evidence type="ECO:0000313" key="3">
    <source>
        <dbReference type="Proteomes" id="UP000243459"/>
    </source>
</evidence>
<feature type="compositionally biased region" description="Basic residues" evidence="1">
    <location>
        <begin position="55"/>
        <end position="73"/>
    </location>
</feature>
<accession>A0A5P1ERM3</accession>